<protein>
    <recommendedName>
        <fullName evidence="8">Cyclin-like domain-containing protein</fullName>
    </recommendedName>
</protein>
<dbReference type="Proteomes" id="UP000298663">
    <property type="component" value="Unassembled WGS sequence"/>
</dbReference>
<evidence type="ECO:0000256" key="1">
    <source>
        <dbReference type="ARBA" id="ARBA00008638"/>
    </source>
</evidence>
<dbReference type="InterPro" id="IPR006671">
    <property type="entry name" value="Cyclin_N"/>
</dbReference>
<dbReference type="SMART" id="SM00385">
    <property type="entry name" value="CYCLIN"/>
    <property type="match status" value="2"/>
</dbReference>
<comment type="similarity">
    <text evidence="1">Belongs to the cyclin family. Cyclin C subfamily.</text>
</comment>
<dbReference type="AlphaFoldDB" id="A0A4U5MH75"/>
<dbReference type="Gene3D" id="1.10.472.10">
    <property type="entry name" value="Cyclin-like"/>
    <property type="match status" value="2"/>
</dbReference>
<organism evidence="9 10">
    <name type="scientific">Steinernema carpocapsae</name>
    <name type="common">Entomopathogenic nematode</name>
    <dbReference type="NCBI Taxonomy" id="34508"/>
    <lineage>
        <taxon>Eukaryota</taxon>
        <taxon>Metazoa</taxon>
        <taxon>Ecdysozoa</taxon>
        <taxon>Nematoda</taxon>
        <taxon>Chromadorea</taxon>
        <taxon>Rhabditida</taxon>
        <taxon>Tylenchina</taxon>
        <taxon>Panagrolaimomorpha</taxon>
        <taxon>Strongyloidoidea</taxon>
        <taxon>Steinernematidae</taxon>
        <taxon>Steinernema</taxon>
    </lineage>
</organism>
<dbReference type="SUPFAM" id="SSF47954">
    <property type="entry name" value="Cyclin-like"/>
    <property type="match status" value="2"/>
</dbReference>
<dbReference type="GO" id="GO:0006357">
    <property type="term" value="P:regulation of transcription by RNA polymerase II"/>
    <property type="evidence" value="ECO:0007669"/>
    <property type="project" value="InterPro"/>
</dbReference>
<reference evidence="9 10" key="1">
    <citation type="journal article" date="2015" name="Genome Biol.">
        <title>Comparative genomics of Steinernema reveals deeply conserved gene regulatory networks.</title>
        <authorList>
            <person name="Dillman A.R."/>
            <person name="Macchietto M."/>
            <person name="Porter C.F."/>
            <person name="Rogers A."/>
            <person name="Williams B."/>
            <person name="Antoshechkin I."/>
            <person name="Lee M.M."/>
            <person name="Goodwin Z."/>
            <person name="Lu X."/>
            <person name="Lewis E.E."/>
            <person name="Goodrich-Blair H."/>
            <person name="Stock S.P."/>
            <person name="Adams B.J."/>
            <person name="Sternberg P.W."/>
            <person name="Mortazavi A."/>
        </authorList>
    </citation>
    <scope>NUCLEOTIDE SEQUENCE [LARGE SCALE GENOMIC DNA]</scope>
    <source>
        <strain evidence="9 10">ALL</strain>
    </source>
</reference>
<feature type="domain" description="Cyclin-like" evidence="8">
    <location>
        <begin position="48"/>
        <end position="154"/>
    </location>
</feature>
<feature type="compositionally biased region" description="Low complexity" evidence="7">
    <location>
        <begin position="336"/>
        <end position="355"/>
    </location>
</feature>
<evidence type="ECO:0000256" key="4">
    <source>
        <dbReference type="ARBA" id="ARBA00023163"/>
    </source>
</evidence>
<gene>
    <name evidence="9" type="ORF">L596_024347</name>
</gene>
<evidence type="ECO:0000256" key="7">
    <source>
        <dbReference type="SAM" id="MobiDB-lite"/>
    </source>
</evidence>
<comment type="caution">
    <text evidence="9">The sequence shown here is derived from an EMBL/GenBank/DDBJ whole genome shotgun (WGS) entry which is preliminary data.</text>
</comment>
<dbReference type="PANTHER" id="PTHR10026">
    <property type="entry name" value="CYCLIN"/>
    <property type="match status" value="1"/>
</dbReference>
<feature type="compositionally biased region" description="Polar residues" evidence="7">
    <location>
        <begin position="446"/>
        <end position="462"/>
    </location>
</feature>
<keyword evidence="4" id="KW-0804">Transcription</keyword>
<accession>A0A4U5MH75</accession>
<evidence type="ECO:0000256" key="2">
    <source>
        <dbReference type="ARBA" id="ARBA00023015"/>
    </source>
</evidence>
<evidence type="ECO:0000313" key="9">
    <source>
        <dbReference type="EMBL" id="TKR68353.1"/>
    </source>
</evidence>
<feature type="domain" description="Cyclin-like" evidence="8">
    <location>
        <begin position="168"/>
        <end position="256"/>
    </location>
</feature>
<feature type="compositionally biased region" description="Basic and acidic residues" evidence="7">
    <location>
        <begin position="472"/>
        <end position="482"/>
    </location>
</feature>
<dbReference type="InterPro" id="IPR013763">
    <property type="entry name" value="Cyclin-like_dom"/>
</dbReference>
<dbReference type="InterPro" id="IPR036915">
    <property type="entry name" value="Cyclin-like_sf"/>
</dbReference>
<evidence type="ECO:0000256" key="3">
    <source>
        <dbReference type="ARBA" id="ARBA00023127"/>
    </source>
</evidence>
<dbReference type="EMBL" id="AZBU02000008">
    <property type="protein sequence ID" value="TKR68353.1"/>
    <property type="molecule type" value="Genomic_DNA"/>
</dbReference>
<evidence type="ECO:0000256" key="5">
    <source>
        <dbReference type="ARBA" id="ARBA00056850"/>
    </source>
</evidence>
<dbReference type="Pfam" id="PF21797">
    <property type="entry name" value="CycT2-like_C"/>
    <property type="match status" value="1"/>
</dbReference>
<dbReference type="Pfam" id="PF00134">
    <property type="entry name" value="Cyclin_N"/>
    <property type="match status" value="1"/>
</dbReference>
<dbReference type="GO" id="GO:0016538">
    <property type="term" value="F:cyclin-dependent protein serine/threonine kinase regulator activity"/>
    <property type="evidence" value="ECO:0007669"/>
    <property type="project" value="InterPro"/>
</dbReference>
<feature type="compositionally biased region" description="Basic and acidic residues" evidence="7">
    <location>
        <begin position="320"/>
        <end position="331"/>
    </location>
</feature>
<feature type="region of interest" description="Disordered" evidence="7">
    <location>
        <begin position="283"/>
        <end position="482"/>
    </location>
</feature>
<evidence type="ECO:0000259" key="8">
    <source>
        <dbReference type="SMART" id="SM00385"/>
    </source>
</evidence>
<proteinExistence type="inferred from homology"/>
<feature type="compositionally biased region" description="Basic and acidic residues" evidence="7">
    <location>
        <begin position="394"/>
        <end position="405"/>
    </location>
</feature>
<dbReference type="FunFam" id="1.10.472.10:FF:000181">
    <property type="entry name" value="Protein CBR-CIT-1.1"/>
    <property type="match status" value="1"/>
</dbReference>
<feature type="compositionally biased region" description="Low complexity" evidence="7">
    <location>
        <begin position="284"/>
        <end position="298"/>
    </location>
</feature>
<keyword evidence="3 6" id="KW-0195">Cyclin</keyword>
<dbReference type="OrthoDB" id="25002at2759"/>
<keyword evidence="2" id="KW-0805">Transcription regulation</keyword>
<comment type="function">
    <text evidence="5">Regulatory subunit of the cyclin-dependent kinase pair (CDK9/cyclin T) complex, also called positive transcription elongation factor B (P-TEFb), which is proposed to facilitate the transition from abortive to production elongation by phosphorylating the CTD (carboxy-terminal domain) of the large subunit of RNA polymerase II (RNAP II).</text>
</comment>
<dbReference type="InterPro" id="IPR043198">
    <property type="entry name" value="Cyclin/Ssn8"/>
</dbReference>
<name>A0A4U5MH75_STECR</name>
<sequence length="482" mass="53872">MSGSNVSVDSSNQPSKWFLTEEQIANLPSIRDGMTAEEEIRNRQKAASFITEMVERLNHNVRDRRSRITQLCVCTAMVFMHRFFSIHSMKKFDARDIAAACLFLAGKSEECPRKLEHIVQVWWYLKFSKQIPLDKNRYPDAAQLIVTLENCILQTLGFDLSVQVPHGHVLSAMNNLKISKKIVETAYWFATDILHITNWGVRLSASAIACVCVHLACAWADVDPQKNSPPDQQWHKSINTQLTEEDILKLADEFMLIYQNCSESLAIKKFALRNGVIFDRGLPSKSGASANNAESSSQQGGGTLPPPPAPPQLAKKDKKKLGPIEHKDRRTIPGNSESARQSSSGTSSSGQPRKSFMPDISAIKSVPELMSPFEKDGSKNYGKVPPPPLNPAPSDDRHRRKEGSSAHHGSSSSSRHSRHDERDRPSTTSSQQQPHHRKRAHDRTSTSEQHSNGLATLRTSSELPFPQTKQRPRPEIHKATRS</sequence>
<evidence type="ECO:0000256" key="6">
    <source>
        <dbReference type="RuleBase" id="RU000383"/>
    </source>
</evidence>
<keyword evidence="10" id="KW-1185">Reference proteome</keyword>
<evidence type="ECO:0000313" key="10">
    <source>
        <dbReference type="Proteomes" id="UP000298663"/>
    </source>
</evidence>
<reference evidence="9 10" key="2">
    <citation type="journal article" date="2019" name="G3 (Bethesda)">
        <title>Hybrid Assembly of the Genome of the Entomopathogenic Nematode Steinernema carpocapsae Identifies the X-Chromosome.</title>
        <authorList>
            <person name="Serra L."/>
            <person name="Macchietto M."/>
            <person name="Macias-Munoz A."/>
            <person name="McGill C.J."/>
            <person name="Rodriguez I.M."/>
            <person name="Rodriguez B."/>
            <person name="Murad R."/>
            <person name="Mortazavi A."/>
        </authorList>
    </citation>
    <scope>NUCLEOTIDE SEQUENCE [LARGE SCALE GENOMIC DNA]</scope>
    <source>
        <strain evidence="9 10">ALL</strain>
    </source>
</reference>